<protein>
    <submittedName>
        <fullName evidence="2">CSON010465 protein</fullName>
    </submittedName>
</protein>
<evidence type="ECO:0000256" key="1">
    <source>
        <dbReference type="SAM" id="SignalP"/>
    </source>
</evidence>
<accession>A0A336M2C6</accession>
<feature type="signal peptide" evidence="1">
    <location>
        <begin position="1"/>
        <end position="26"/>
    </location>
</feature>
<dbReference type="AlphaFoldDB" id="A0A336M2C6"/>
<keyword evidence="1" id="KW-0732">Signal</keyword>
<proteinExistence type="predicted"/>
<evidence type="ECO:0000313" key="2">
    <source>
        <dbReference type="EMBL" id="SSX24210.1"/>
    </source>
</evidence>
<name>A0A336M2C6_CULSO</name>
<organism evidence="2">
    <name type="scientific">Culicoides sonorensis</name>
    <name type="common">Biting midge</name>
    <dbReference type="NCBI Taxonomy" id="179676"/>
    <lineage>
        <taxon>Eukaryota</taxon>
        <taxon>Metazoa</taxon>
        <taxon>Ecdysozoa</taxon>
        <taxon>Arthropoda</taxon>
        <taxon>Hexapoda</taxon>
        <taxon>Insecta</taxon>
        <taxon>Pterygota</taxon>
        <taxon>Neoptera</taxon>
        <taxon>Endopterygota</taxon>
        <taxon>Diptera</taxon>
        <taxon>Nematocera</taxon>
        <taxon>Chironomoidea</taxon>
        <taxon>Ceratopogonidae</taxon>
        <taxon>Ceratopogoninae</taxon>
        <taxon>Culicoides</taxon>
        <taxon>Monoculicoides</taxon>
    </lineage>
</organism>
<gene>
    <name evidence="2" type="primary">CSON010465</name>
</gene>
<dbReference type="EMBL" id="UFQT01000425">
    <property type="protein sequence ID" value="SSX24210.1"/>
    <property type="molecule type" value="Genomic_DNA"/>
</dbReference>
<sequence>MQFKNILFASLISFILVTMELSSVKCGVIKDDQMIQSINLNQKVFSLPSNTEFGMKVRPRRALIFRPLFVYKEQEIKKQKRKEEREKRRQQQG</sequence>
<reference evidence="2" key="1">
    <citation type="submission" date="2018-07" db="EMBL/GenBank/DDBJ databases">
        <authorList>
            <person name="Quirk P.G."/>
            <person name="Krulwich T.A."/>
        </authorList>
    </citation>
    <scope>NUCLEOTIDE SEQUENCE</scope>
</reference>
<feature type="chain" id="PRO_5016446152" evidence="1">
    <location>
        <begin position="27"/>
        <end position="93"/>
    </location>
</feature>
<dbReference type="VEuPathDB" id="VectorBase:CSON010465"/>